<dbReference type="PANTHER" id="PTHR43280:SF28">
    <property type="entry name" value="HTH-TYPE TRANSCRIPTIONAL ACTIVATOR RHAS"/>
    <property type="match status" value="1"/>
</dbReference>
<dbReference type="PROSITE" id="PS00041">
    <property type="entry name" value="HTH_ARAC_FAMILY_1"/>
    <property type="match status" value="1"/>
</dbReference>
<dbReference type="InterPro" id="IPR018060">
    <property type="entry name" value="HTH_AraC"/>
</dbReference>
<organism evidence="11 12">
    <name type="scientific">Paenibacillus baimaensis</name>
    <dbReference type="NCBI Taxonomy" id="2982185"/>
    <lineage>
        <taxon>Bacteria</taxon>
        <taxon>Bacillati</taxon>
        <taxon>Bacillota</taxon>
        <taxon>Bacilli</taxon>
        <taxon>Bacillales</taxon>
        <taxon>Paenibacillaceae</taxon>
        <taxon>Paenibacillus</taxon>
    </lineage>
</organism>
<evidence type="ECO:0000313" key="12">
    <source>
        <dbReference type="Proteomes" id="UP001652445"/>
    </source>
</evidence>
<keyword evidence="8" id="KW-0804">Transcription</keyword>
<dbReference type="PANTHER" id="PTHR43280">
    <property type="entry name" value="ARAC-FAMILY TRANSCRIPTIONAL REGULATOR"/>
    <property type="match status" value="1"/>
</dbReference>
<evidence type="ECO:0000256" key="7">
    <source>
        <dbReference type="ARBA" id="ARBA00023136"/>
    </source>
</evidence>
<gene>
    <name evidence="11" type="ORF">OB236_08315</name>
</gene>
<dbReference type="Pfam" id="PF02743">
    <property type="entry name" value="dCache_1"/>
    <property type="match status" value="1"/>
</dbReference>
<sequence>MNILNGLKMNSVRGRWLRSYAAVLLIPIAMMLVAYFQTRSVLEDEINRANSALLTQLQQDIDSHIDYAYRLSEMIAFNSKVRQFMRSTGTIGPEERIAMVQALSDFRLYTNTTRYVDRFYVYFRSGDFVLTEGSYYDARMYYDLQQSASGLTYEEWKQFLAQPYRGQFFSMQPIEGQPRTGILFAQSLPIEARNAPLATLVIELNEERLLSAIRNIQSYNQGKVYILDGTNQLLASSEKRTGAARSFESLNGETGFVHSQWDGEDVMLSYIQSNRTNWKYVYALPMRLYSQKAEYVRNLTILTVLLALAIGIVLAVLMARRQYDPLGKLVRSVAARSKLDPGTVGNEYDYLEEAIDSTLDHNNQMNRIIEKQKNVLRSNLFVRLLKGRVENDFPVIEVMSEYGIVLRSDYFAVLLIYLEDFSGFFRQEETDVEKKREFVRHIISNIVEELIGRQHQGWMTEIDEMLACTINFTSNLSTEEAKQELLQLTEEAQRFIGSRFHIYFTASVSTIRRSVAELPTAYQEAMEAMEYKMLLGAQKIIFYDQIQSFNHSYSYPLEKEQQLINHVKAGDYEQAKGILDEVIKHNLSEESLPMDMVRCLLFDVISTMMKAAIEVNLNQSELYEENRTTIQDLMNGVSVSAMQERMTLFLGKVCSHVDSKKKSHNFRLKEDILEFINEQYRDHNLSINTISARFDIHPSYLSRYFKEQVGDTLTDYINKLRVDKAKELLRNDEIFIKDICDLVGFYSISTFIRLFKKYEGVTPSSYRTSNDLK</sequence>
<dbReference type="EMBL" id="JAOQIO010000018">
    <property type="protein sequence ID" value="MCU6792128.1"/>
    <property type="molecule type" value="Genomic_DNA"/>
</dbReference>
<evidence type="ECO:0000259" key="10">
    <source>
        <dbReference type="PROSITE" id="PS01124"/>
    </source>
</evidence>
<dbReference type="SUPFAM" id="SSF46689">
    <property type="entry name" value="Homeodomain-like"/>
    <property type="match status" value="1"/>
</dbReference>
<dbReference type="InterPro" id="IPR041522">
    <property type="entry name" value="CdaR_GGDEF"/>
</dbReference>
<evidence type="ECO:0000256" key="3">
    <source>
        <dbReference type="ARBA" id="ARBA00022692"/>
    </source>
</evidence>
<dbReference type="InterPro" id="IPR009057">
    <property type="entry name" value="Homeodomain-like_sf"/>
</dbReference>
<dbReference type="Gene3D" id="3.30.450.20">
    <property type="entry name" value="PAS domain"/>
    <property type="match status" value="1"/>
</dbReference>
<dbReference type="Pfam" id="PF12833">
    <property type="entry name" value="HTH_18"/>
    <property type="match status" value="1"/>
</dbReference>
<reference evidence="11 12" key="1">
    <citation type="submission" date="2022-09" db="EMBL/GenBank/DDBJ databases">
        <authorList>
            <person name="Han X.L."/>
            <person name="Wang Q."/>
            <person name="Lu T."/>
        </authorList>
    </citation>
    <scope>NUCLEOTIDE SEQUENCE [LARGE SCALE GENOMIC DNA]</scope>
    <source>
        <strain evidence="11 12">WQ 127069</strain>
    </source>
</reference>
<dbReference type="PRINTS" id="PR00032">
    <property type="entry name" value="HTHARAC"/>
</dbReference>
<comment type="caution">
    <text evidence="11">The sequence shown here is derived from an EMBL/GenBank/DDBJ whole genome shotgun (WGS) entry which is preliminary data.</text>
</comment>
<dbReference type="SMART" id="SM00342">
    <property type="entry name" value="HTH_ARAC"/>
    <property type="match status" value="1"/>
</dbReference>
<keyword evidence="6" id="KW-0238">DNA-binding</keyword>
<evidence type="ECO:0000256" key="6">
    <source>
        <dbReference type="ARBA" id="ARBA00023125"/>
    </source>
</evidence>
<keyword evidence="12" id="KW-1185">Reference proteome</keyword>
<name>A0ABT2UBW4_9BACL</name>
<evidence type="ECO:0000256" key="1">
    <source>
        <dbReference type="ARBA" id="ARBA00004651"/>
    </source>
</evidence>
<keyword evidence="4 9" id="KW-1133">Transmembrane helix</keyword>
<evidence type="ECO:0000256" key="8">
    <source>
        <dbReference type="ARBA" id="ARBA00023163"/>
    </source>
</evidence>
<dbReference type="Gene3D" id="1.10.10.60">
    <property type="entry name" value="Homeodomain-like"/>
    <property type="match status" value="2"/>
</dbReference>
<accession>A0ABT2UBW4</accession>
<protein>
    <submittedName>
        <fullName evidence="11">AraC family transcriptional regulator</fullName>
    </submittedName>
</protein>
<keyword evidence="5" id="KW-0805">Transcription regulation</keyword>
<proteinExistence type="predicted"/>
<feature type="transmembrane region" description="Helical" evidence="9">
    <location>
        <begin position="20"/>
        <end position="38"/>
    </location>
</feature>
<evidence type="ECO:0000256" key="5">
    <source>
        <dbReference type="ARBA" id="ARBA00023015"/>
    </source>
</evidence>
<evidence type="ECO:0000256" key="4">
    <source>
        <dbReference type="ARBA" id="ARBA00022989"/>
    </source>
</evidence>
<evidence type="ECO:0000256" key="9">
    <source>
        <dbReference type="SAM" id="Phobius"/>
    </source>
</evidence>
<dbReference type="Proteomes" id="UP001652445">
    <property type="component" value="Unassembled WGS sequence"/>
</dbReference>
<keyword evidence="3 9" id="KW-0812">Transmembrane</keyword>
<keyword evidence="7 9" id="KW-0472">Membrane</keyword>
<dbReference type="InterPro" id="IPR018062">
    <property type="entry name" value="HTH_AraC-typ_CS"/>
</dbReference>
<evidence type="ECO:0000313" key="11">
    <source>
        <dbReference type="EMBL" id="MCU6792128.1"/>
    </source>
</evidence>
<feature type="transmembrane region" description="Helical" evidence="9">
    <location>
        <begin position="295"/>
        <end position="319"/>
    </location>
</feature>
<dbReference type="InterPro" id="IPR033479">
    <property type="entry name" value="dCache_1"/>
</dbReference>
<dbReference type="PROSITE" id="PS01124">
    <property type="entry name" value="HTH_ARAC_FAMILY_2"/>
    <property type="match status" value="1"/>
</dbReference>
<keyword evidence="2" id="KW-1003">Cell membrane</keyword>
<dbReference type="InterPro" id="IPR020449">
    <property type="entry name" value="Tscrpt_reg_AraC-type_HTH"/>
</dbReference>
<dbReference type="Pfam" id="PF17853">
    <property type="entry name" value="GGDEF_2"/>
    <property type="match status" value="1"/>
</dbReference>
<evidence type="ECO:0000256" key="2">
    <source>
        <dbReference type="ARBA" id="ARBA00022475"/>
    </source>
</evidence>
<feature type="domain" description="HTH araC/xylS-type" evidence="10">
    <location>
        <begin position="670"/>
        <end position="769"/>
    </location>
</feature>
<comment type="subcellular location">
    <subcellularLocation>
        <location evidence="1">Cell membrane</location>
        <topology evidence="1">Multi-pass membrane protein</topology>
    </subcellularLocation>
</comment>